<dbReference type="InterPro" id="IPR012337">
    <property type="entry name" value="RNaseH-like_sf"/>
</dbReference>
<feature type="non-terminal residue" evidence="2">
    <location>
        <position position="1"/>
    </location>
</feature>
<dbReference type="EMBL" id="QJKJ01014477">
    <property type="protein sequence ID" value="RDX64238.1"/>
    <property type="molecule type" value="Genomic_DNA"/>
</dbReference>
<evidence type="ECO:0000313" key="2">
    <source>
        <dbReference type="EMBL" id="RDX64238.1"/>
    </source>
</evidence>
<dbReference type="GO" id="GO:0003676">
    <property type="term" value="F:nucleic acid binding"/>
    <property type="evidence" value="ECO:0007669"/>
    <property type="project" value="InterPro"/>
</dbReference>
<accession>A0A371EDX7</accession>
<organism evidence="2 3">
    <name type="scientific">Mucuna pruriens</name>
    <name type="common">Velvet bean</name>
    <name type="synonym">Dolichos pruriens</name>
    <dbReference type="NCBI Taxonomy" id="157652"/>
    <lineage>
        <taxon>Eukaryota</taxon>
        <taxon>Viridiplantae</taxon>
        <taxon>Streptophyta</taxon>
        <taxon>Embryophyta</taxon>
        <taxon>Tracheophyta</taxon>
        <taxon>Spermatophyta</taxon>
        <taxon>Magnoliopsida</taxon>
        <taxon>eudicotyledons</taxon>
        <taxon>Gunneridae</taxon>
        <taxon>Pentapetalae</taxon>
        <taxon>rosids</taxon>
        <taxon>fabids</taxon>
        <taxon>Fabales</taxon>
        <taxon>Fabaceae</taxon>
        <taxon>Papilionoideae</taxon>
        <taxon>50 kb inversion clade</taxon>
        <taxon>NPAAA clade</taxon>
        <taxon>indigoferoid/millettioid clade</taxon>
        <taxon>Phaseoleae</taxon>
        <taxon>Mucuna</taxon>
    </lineage>
</organism>
<dbReference type="Gene3D" id="3.30.420.10">
    <property type="entry name" value="Ribonuclease H-like superfamily/Ribonuclease H"/>
    <property type="match status" value="1"/>
</dbReference>
<evidence type="ECO:0000313" key="3">
    <source>
        <dbReference type="Proteomes" id="UP000257109"/>
    </source>
</evidence>
<proteinExistence type="predicted"/>
<dbReference type="InterPro" id="IPR036397">
    <property type="entry name" value="RNaseH_sf"/>
</dbReference>
<feature type="domain" description="RNase H type-1" evidence="1">
    <location>
        <begin position="122"/>
        <end position="180"/>
    </location>
</feature>
<dbReference type="Proteomes" id="UP000257109">
    <property type="component" value="Unassembled WGS sequence"/>
</dbReference>
<dbReference type="GO" id="GO:0004523">
    <property type="term" value="F:RNA-DNA hybrid ribonuclease activity"/>
    <property type="evidence" value="ECO:0007669"/>
    <property type="project" value="InterPro"/>
</dbReference>
<comment type="caution">
    <text evidence="2">The sequence shown here is derived from an EMBL/GenBank/DDBJ whole genome shotgun (WGS) entry which is preliminary data.</text>
</comment>
<sequence length="197" mass="22652">MANIQDRPIKYIFEKSALMGQIARWQMALLEYDIVYTSQKAIKGSALAEHLAHHPILNYQSLLHEFPNEHIMTVEGTESESDSWKVWFDGASNLLGNGIGAVLASPECQCFPFSGRLVNELKVFDNSTLVIYQFRGEWEMRDAKLILYHNHVMEMSEHFDKITFHYFPRDENQMDDALATLSAMLPVNEGQEMTIHI</sequence>
<dbReference type="AlphaFoldDB" id="A0A371EDX7"/>
<dbReference type="SUPFAM" id="SSF53098">
    <property type="entry name" value="Ribonuclease H-like"/>
    <property type="match status" value="1"/>
</dbReference>
<dbReference type="PANTHER" id="PTHR48475">
    <property type="entry name" value="RIBONUCLEASE H"/>
    <property type="match status" value="1"/>
</dbReference>
<dbReference type="PANTHER" id="PTHR48475:SF1">
    <property type="entry name" value="RNASE H TYPE-1 DOMAIN-CONTAINING PROTEIN"/>
    <property type="match status" value="1"/>
</dbReference>
<dbReference type="Pfam" id="PF13456">
    <property type="entry name" value="RVT_3"/>
    <property type="match status" value="1"/>
</dbReference>
<dbReference type="InterPro" id="IPR002156">
    <property type="entry name" value="RNaseH_domain"/>
</dbReference>
<name>A0A371EDX7_MUCPR</name>
<protein>
    <recommendedName>
        <fullName evidence="1">RNase H type-1 domain-containing protein</fullName>
    </recommendedName>
</protein>
<reference evidence="2" key="1">
    <citation type="submission" date="2018-05" db="EMBL/GenBank/DDBJ databases">
        <title>Draft genome of Mucuna pruriens seed.</title>
        <authorList>
            <person name="Nnadi N.E."/>
            <person name="Vos R."/>
            <person name="Hasami M.H."/>
            <person name="Devisetty U.K."/>
            <person name="Aguiy J.C."/>
        </authorList>
    </citation>
    <scope>NUCLEOTIDE SEQUENCE [LARGE SCALE GENOMIC DNA]</scope>
    <source>
        <strain evidence="2">JCA_2017</strain>
    </source>
</reference>
<gene>
    <name evidence="2" type="ORF">CR513_57227</name>
</gene>
<dbReference type="OrthoDB" id="1934793at2759"/>
<evidence type="ECO:0000259" key="1">
    <source>
        <dbReference type="Pfam" id="PF13456"/>
    </source>
</evidence>
<keyword evidence="3" id="KW-1185">Reference proteome</keyword>